<evidence type="ECO:0000313" key="9">
    <source>
        <dbReference type="Proteomes" id="UP001570511"/>
    </source>
</evidence>
<dbReference type="Proteomes" id="UP001570511">
    <property type="component" value="Unassembled WGS sequence"/>
</dbReference>
<dbReference type="SMART" id="SM00086">
    <property type="entry name" value="PAC"/>
    <property type="match status" value="1"/>
</dbReference>
<comment type="caution">
    <text evidence="8">The sequence shown here is derived from an EMBL/GenBank/DDBJ whole genome shotgun (WGS) entry which is preliminary data.</text>
</comment>
<dbReference type="Pfam" id="PF02518">
    <property type="entry name" value="HATPase_c"/>
    <property type="match status" value="1"/>
</dbReference>
<evidence type="ECO:0000313" key="8">
    <source>
        <dbReference type="EMBL" id="MFA1610842.1"/>
    </source>
</evidence>
<sequence length="416" mass="46615">MQIRSSVSQYVSPLQITLLYLLFGFVALFISDILFPIVLDGPRLRLIQSIKGAVEILLTAIFIYLIVWYSWRDLRLKERAIDEAPIGVVITDDRDDDNPVIFANERFQDLTGYDKSEIVGRDCRILQGEQTDPESRAEIRAAIDDDRPVSVDIRNYRKNGGVFWNKVDIAPVRTDDEVTHYVGFQTDITDRKIREQRLEVLNRVLRHNYRNQMNIIQGYVSRLADEETADADTIGRIQRAIDQTLSVTESAHRTERVLDTAVTGRNPVELDARLRAIVDEAREEHPDATVTLSCPDDGPILVGTAGIEAAVEEAVTNALTHHGGDDPTVEVRMTRPREGRVSIAVRDDGPGIPDEEITAVRRGETQLSHGTNMGLWMIQWLVTYAGGTFSITQSDASGTLIELTLPTVAPSADRQR</sequence>
<dbReference type="InterPro" id="IPR035965">
    <property type="entry name" value="PAS-like_dom_sf"/>
</dbReference>
<feature type="domain" description="PAC" evidence="7">
    <location>
        <begin position="149"/>
        <end position="200"/>
    </location>
</feature>
<dbReference type="Pfam" id="PF13426">
    <property type="entry name" value="PAS_9"/>
    <property type="match status" value="1"/>
</dbReference>
<keyword evidence="4" id="KW-0812">Transmembrane</keyword>
<dbReference type="InterPro" id="IPR036890">
    <property type="entry name" value="HATPase_C_sf"/>
</dbReference>
<dbReference type="PROSITE" id="PS50109">
    <property type="entry name" value="HIS_KIN"/>
    <property type="match status" value="1"/>
</dbReference>
<keyword evidence="3" id="KW-0157">Chromophore</keyword>
<keyword evidence="4" id="KW-1133">Transmembrane helix</keyword>
<feature type="domain" description="PAS" evidence="6">
    <location>
        <begin position="73"/>
        <end position="144"/>
    </location>
</feature>
<feature type="domain" description="Histidine kinase" evidence="5">
    <location>
        <begin position="204"/>
        <end position="409"/>
    </location>
</feature>
<dbReference type="InterPro" id="IPR005467">
    <property type="entry name" value="His_kinase_dom"/>
</dbReference>
<evidence type="ECO:0000259" key="7">
    <source>
        <dbReference type="PROSITE" id="PS50113"/>
    </source>
</evidence>
<dbReference type="Gene3D" id="3.30.450.20">
    <property type="entry name" value="PAS domain"/>
    <property type="match status" value="1"/>
</dbReference>
<dbReference type="CDD" id="cd00075">
    <property type="entry name" value="HATPase"/>
    <property type="match status" value="1"/>
</dbReference>
<dbReference type="InterPro" id="IPR004358">
    <property type="entry name" value="Sig_transdc_His_kin-like_C"/>
</dbReference>
<feature type="transmembrane region" description="Helical" evidence="4">
    <location>
        <begin position="20"/>
        <end position="40"/>
    </location>
</feature>
<evidence type="ECO:0000256" key="4">
    <source>
        <dbReference type="SAM" id="Phobius"/>
    </source>
</evidence>
<reference evidence="8 9" key="1">
    <citation type="submission" date="2024-08" db="EMBL/GenBank/DDBJ databases">
        <title>Halobellus sp. MBLA0158 whole genome sequence.</title>
        <authorList>
            <person name="Hwang C.Y."/>
            <person name="Cho E.-S."/>
            <person name="Seo M.-J."/>
        </authorList>
    </citation>
    <scope>NUCLEOTIDE SEQUENCE [LARGE SCALE GENOMIC DNA]</scope>
    <source>
        <strain evidence="8 9">MBLA0158</strain>
    </source>
</reference>
<dbReference type="InterPro" id="IPR000700">
    <property type="entry name" value="PAS-assoc_C"/>
</dbReference>
<keyword evidence="1" id="KW-0285">Flavoprotein</keyword>
<gene>
    <name evidence="8" type="ORF">OS889_07495</name>
</gene>
<dbReference type="InterPro" id="IPR000014">
    <property type="entry name" value="PAS"/>
</dbReference>
<dbReference type="SUPFAM" id="SSF55785">
    <property type="entry name" value="PYP-like sensor domain (PAS domain)"/>
    <property type="match status" value="1"/>
</dbReference>
<proteinExistence type="predicted"/>
<dbReference type="InterPro" id="IPR001610">
    <property type="entry name" value="PAC"/>
</dbReference>
<evidence type="ECO:0000256" key="2">
    <source>
        <dbReference type="ARBA" id="ARBA00022643"/>
    </source>
</evidence>
<dbReference type="PROSITE" id="PS50113">
    <property type="entry name" value="PAC"/>
    <property type="match status" value="1"/>
</dbReference>
<accession>A0ABD5MC30</accession>
<protein>
    <submittedName>
        <fullName evidence="8">PAS domain-containing protein</fullName>
    </submittedName>
</protein>
<name>A0ABD5MC30_9EURY</name>
<evidence type="ECO:0000259" key="5">
    <source>
        <dbReference type="PROSITE" id="PS50109"/>
    </source>
</evidence>
<dbReference type="RefSeq" id="WP_372388654.1">
    <property type="nucleotide sequence ID" value="NZ_JBGNYA010000001.1"/>
</dbReference>
<dbReference type="EMBL" id="JBGNYA010000001">
    <property type="protein sequence ID" value="MFA1610842.1"/>
    <property type="molecule type" value="Genomic_DNA"/>
</dbReference>
<evidence type="ECO:0000256" key="1">
    <source>
        <dbReference type="ARBA" id="ARBA00022630"/>
    </source>
</evidence>
<dbReference type="PANTHER" id="PTHR47429:SF2">
    <property type="entry name" value="PROTEIN TWIN LOV 1"/>
    <property type="match status" value="1"/>
</dbReference>
<dbReference type="PRINTS" id="PR00344">
    <property type="entry name" value="BCTRLSENSOR"/>
</dbReference>
<dbReference type="NCBIfam" id="TIGR00229">
    <property type="entry name" value="sensory_box"/>
    <property type="match status" value="1"/>
</dbReference>
<feature type="transmembrane region" description="Helical" evidence="4">
    <location>
        <begin position="52"/>
        <end position="71"/>
    </location>
</feature>
<dbReference type="PANTHER" id="PTHR47429">
    <property type="entry name" value="PROTEIN TWIN LOV 1"/>
    <property type="match status" value="1"/>
</dbReference>
<keyword evidence="4" id="KW-0472">Membrane</keyword>
<keyword evidence="2" id="KW-0288">FMN</keyword>
<evidence type="ECO:0000256" key="3">
    <source>
        <dbReference type="ARBA" id="ARBA00022991"/>
    </source>
</evidence>
<evidence type="ECO:0000259" key="6">
    <source>
        <dbReference type="PROSITE" id="PS50112"/>
    </source>
</evidence>
<dbReference type="AlphaFoldDB" id="A0ABD5MC30"/>
<dbReference type="SMART" id="SM00091">
    <property type="entry name" value="PAS"/>
    <property type="match status" value="1"/>
</dbReference>
<dbReference type="CDD" id="cd00130">
    <property type="entry name" value="PAS"/>
    <property type="match status" value="1"/>
</dbReference>
<dbReference type="SMART" id="SM00387">
    <property type="entry name" value="HATPase_c"/>
    <property type="match status" value="1"/>
</dbReference>
<dbReference type="PROSITE" id="PS50112">
    <property type="entry name" value="PAS"/>
    <property type="match status" value="1"/>
</dbReference>
<dbReference type="InterPro" id="IPR003594">
    <property type="entry name" value="HATPase_dom"/>
</dbReference>
<organism evidence="8 9">
    <name type="scientific">Halobellus rubicundus</name>
    <dbReference type="NCBI Taxonomy" id="2996466"/>
    <lineage>
        <taxon>Archaea</taxon>
        <taxon>Methanobacteriati</taxon>
        <taxon>Methanobacteriota</taxon>
        <taxon>Stenosarchaea group</taxon>
        <taxon>Halobacteria</taxon>
        <taxon>Halobacteriales</taxon>
        <taxon>Haloferacaceae</taxon>
        <taxon>Halobellus</taxon>
    </lineage>
</organism>
<dbReference type="SUPFAM" id="SSF55874">
    <property type="entry name" value="ATPase domain of HSP90 chaperone/DNA topoisomerase II/histidine kinase"/>
    <property type="match status" value="1"/>
</dbReference>
<keyword evidence="9" id="KW-1185">Reference proteome</keyword>
<dbReference type="Gene3D" id="3.30.565.10">
    <property type="entry name" value="Histidine kinase-like ATPase, C-terminal domain"/>
    <property type="match status" value="1"/>
</dbReference>